<dbReference type="SUPFAM" id="SSF82171">
    <property type="entry name" value="DPP6 N-terminal domain-like"/>
    <property type="match status" value="1"/>
</dbReference>
<gene>
    <name evidence="2" type="ORF">D1013_13000</name>
</gene>
<dbReference type="EMBL" id="CP032050">
    <property type="protein sequence ID" value="AYN68228.1"/>
    <property type="molecule type" value="Genomic_DNA"/>
</dbReference>
<reference evidence="2 3" key="1">
    <citation type="submission" date="2018-08" db="EMBL/GenBank/DDBJ databases">
        <title>The reduced genetic potential of extracellular carbohydrate catabolism in Euzebyella marina RN62, a Flavobacteriia bacterium isolated from the hadal water.</title>
        <authorList>
            <person name="Xue C."/>
        </authorList>
    </citation>
    <scope>NUCLEOTIDE SEQUENCE [LARGE SCALE GENOMIC DNA]</scope>
    <source>
        <strain evidence="2 3">RN62</strain>
    </source>
</reference>
<protein>
    <submittedName>
        <fullName evidence="2">Cell envelope biogenesis protein OmpA</fullName>
    </submittedName>
</protein>
<organism evidence="2 3">
    <name type="scientific">Euzebyella marina</name>
    <dbReference type="NCBI Taxonomy" id="1761453"/>
    <lineage>
        <taxon>Bacteria</taxon>
        <taxon>Pseudomonadati</taxon>
        <taxon>Bacteroidota</taxon>
        <taxon>Flavobacteriia</taxon>
        <taxon>Flavobacteriales</taxon>
        <taxon>Flavobacteriaceae</taxon>
        <taxon>Euzebyella</taxon>
    </lineage>
</organism>
<feature type="chain" id="PRO_5018010048" evidence="1">
    <location>
        <begin position="25"/>
        <end position="421"/>
    </location>
</feature>
<dbReference type="AlphaFoldDB" id="A0A3G2L7J5"/>
<dbReference type="KEGG" id="emar:D1013_13000"/>
<proteinExistence type="predicted"/>
<dbReference type="Gene3D" id="2.120.10.30">
    <property type="entry name" value="TolB, C-terminal domain"/>
    <property type="match status" value="1"/>
</dbReference>
<keyword evidence="3" id="KW-1185">Reference proteome</keyword>
<name>A0A3G2L7J5_9FLAO</name>
<accession>A0A3G2L7J5</accession>
<sequence>MKNSLTSNMFFACLITCYCSTATAQYSTKSNTVADHQVERKMEHYRILKEQGYKDQEIFEDLGNANFLNENYAAASFWYEKLKESKKGAPLSKSYQKRYHYAMKMSGATADASKDETTDWVAEVRSDYQIDNNTVASFLERPVTERYRELDFESTNGSFVVDDQSVAEEGLRAHIGEDVDKEHAYKMPVAVTPNGNVAYFSKTVKEKPLTGIFSKKEQVHKIYRAERVNGDWTNINEVAVAPNHSSAKHPAISADGRRLFFASNMPGSYGDFDIYVSDINPDGSLGVAKNLGPKVNSKKNDLYPKVVGNQTLFFASEGRRGYGGLDVYMTQVSKKKVDLAVNLGSEINSDHDDFAIAFTSENGKAYVMSNRGKGKNSVERIAFTYAEETQNLSEDKNEYNLMEALNSESQIRYTTSVFEDE</sequence>
<dbReference type="InterPro" id="IPR011659">
    <property type="entry name" value="WD40"/>
</dbReference>
<evidence type="ECO:0000313" key="3">
    <source>
        <dbReference type="Proteomes" id="UP000276309"/>
    </source>
</evidence>
<dbReference type="InterPro" id="IPR011042">
    <property type="entry name" value="6-blade_b-propeller_TolB-like"/>
</dbReference>
<dbReference type="Pfam" id="PF07676">
    <property type="entry name" value="PD40"/>
    <property type="match status" value="1"/>
</dbReference>
<keyword evidence="1" id="KW-0732">Signal</keyword>
<evidence type="ECO:0000313" key="2">
    <source>
        <dbReference type="EMBL" id="AYN68228.1"/>
    </source>
</evidence>
<dbReference type="Proteomes" id="UP000276309">
    <property type="component" value="Chromosome"/>
</dbReference>
<dbReference type="OrthoDB" id="1413558at2"/>
<dbReference type="RefSeq" id="WP_121849243.1">
    <property type="nucleotide sequence ID" value="NZ_CP032050.1"/>
</dbReference>
<evidence type="ECO:0000256" key="1">
    <source>
        <dbReference type="SAM" id="SignalP"/>
    </source>
</evidence>
<feature type="signal peptide" evidence="1">
    <location>
        <begin position="1"/>
        <end position="24"/>
    </location>
</feature>